<dbReference type="PROSITE" id="PS50181">
    <property type="entry name" value="FBOX"/>
    <property type="match status" value="1"/>
</dbReference>
<dbReference type="PANTHER" id="PTHR21503:SF8">
    <property type="entry name" value="F-BOX ASSOCIATED DOMAIN-CONTAINING PROTEIN-RELATED"/>
    <property type="match status" value="1"/>
</dbReference>
<name>E3M6F7_CAERE</name>
<feature type="signal peptide" evidence="1">
    <location>
        <begin position="1"/>
        <end position="19"/>
    </location>
</feature>
<evidence type="ECO:0000313" key="3">
    <source>
        <dbReference type="EMBL" id="EFO93068.1"/>
    </source>
</evidence>
<dbReference type="InterPro" id="IPR001810">
    <property type="entry name" value="F-box_dom"/>
</dbReference>
<dbReference type="OMA" id="MEYITAN"/>
<sequence length="334" mass="39064">MSSFPLLKLPLVVLREVSSCCTPLDILILSNSSKRTANIFHSIISRKRFEMHVVLFIEPKVHIKEGHKEHIFNIPYEQMNRINWKDKNHSMNFVFESISIDNITGIIDHMHHVLNTEMRSIVIDIGHCFGNVPRVVYWLNRRQESVDTLTIIYRRPNDDELVLMLKELKINKHLNISIKSTSHPIKPLNVKLKVDCFWMRGGYSSPWISLDHIANFDCIHIDLTTYSFTSFDMNRYLKAWMSGCNSRMEYLCLNVIRYSGHETLTDGIYVEDNTSSIVRSYTNQILRTPCVFERGTNMRRKDGRSATFQLKPIATDNSETIFLFRMVVWPDVVY</sequence>
<dbReference type="InterPro" id="IPR012885">
    <property type="entry name" value="F-box_Sdz-33"/>
</dbReference>
<evidence type="ECO:0000256" key="1">
    <source>
        <dbReference type="SAM" id="SignalP"/>
    </source>
</evidence>
<dbReference type="eggNOG" id="KOG0131">
    <property type="taxonomic scope" value="Eukaryota"/>
</dbReference>
<reference evidence="3" key="1">
    <citation type="submission" date="2007-07" db="EMBL/GenBank/DDBJ databases">
        <title>PCAP assembly of the Caenorhabditis remanei genome.</title>
        <authorList>
            <consortium name="The Caenorhabditis remanei Sequencing Consortium"/>
            <person name="Wilson R.K."/>
        </authorList>
    </citation>
    <scope>NUCLEOTIDE SEQUENCE [LARGE SCALE GENOMIC DNA]</scope>
    <source>
        <strain evidence="3">PB4641</strain>
    </source>
</reference>
<accession>E3M6F7</accession>
<dbReference type="InParanoid" id="E3M6F7"/>
<feature type="domain" description="F-box" evidence="2">
    <location>
        <begin position="3"/>
        <end position="52"/>
    </location>
</feature>
<proteinExistence type="predicted"/>
<dbReference type="OrthoDB" id="5842403at2759"/>
<keyword evidence="4" id="KW-1185">Reference proteome</keyword>
<evidence type="ECO:0000313" key="4">
    <source>
        <dbReference type="Proteomes" id="UP000008281"/>
    </source>
</evidence>
<evidence type="ECO:0000259" key="2">
    <source>
        <dbReference type="PROSITE" id="PS50181"/>
    </source>
</evidence>
<keyword evidence="1" id="KW-0732">Signal</keyword>
<dbReference type="AlphaFoldDB" id="E3M6F7"/>
<organism evidence="4">
    <name type="scientific">Caenorhabditis remanei</name>
    <name type="common">Caenorhabditis vulgaris</name>
    <dbReference type="NCBI Taxonomy" id="31234"/>
    <lineage>
        <taxon>Eukaryota</taxon>
        <taxon>Metazoa</taxon>
        <taxon>Ecdysozoa</taxon>
        <taxon>Nematoda</taxon>
        <taxon>Chromadorea</taxon>
        <taxon>Rhabditida</taxon>
        <taxon>Rhabditina</taxon>
        <taxon>Rhabditomorpha</taxon>
        <taxon>Rhabditoidea</taxon>
        <taxon>Rhabditidae</taxon>
        <taxon>Peloderinae</taxon>
        <taxon>Caenorhabditis</taxon>
    </lineage>
</organism>
<dbReference type="HOGENOM" id="CLU_028840_2_1_1"/>
<dbReference type="Pfam" id="PF07735">
    <property type="entry name" value="FBA_2"/>
    <property type="match status" value="1"/>
</dbReference>
<dbReference type="EMBL" id="DS268426">
    <property type="protein sequence ID" value="EFO93068.1"/>
    <property type="molecule type" value="Genomic_DNA"/>
</dbReference>
<feature type="chain" id="PRO_5003174362" description="F-box domain-containing protein" evidence="1">
    <location>
        <begin position="20"/>
        <end position="334"/>
    </location>
</feature>
<gene>
    <name evidence="3" type="ORF">CRE_10316</name>
</gene>
<protein>
    <recommendedName>
        <fullName evidence="2">F-box domain-containing protein</fullName>
    </recommendedName>
</protein>
<dbReference type="PANTHER" id="PTHR21503">
    <property type="entry name" value="F-BOX-CONTAINING HYPOTHETICAL PROTEIN C.ELEGANS"/>
    <property type="match status" value="1"/>
</dbReference>
<dbReference type="Proteomes" id="UP000008281">
    <property type="component" value="Unassembled WGS sequence"/>
</dbReference>